<keyword evidence="1" id="KW-0175">Coiled coil</keyword>
<dbReference type="NCBIfam" id="NF038403">
    <property type="entry name" value="perm_prefix_1"/>
    <property type="match status" value="1"/>
</dbReference>
<name>A0A6P1MIY6_9FIRM</name>
<gene>
    <name evidence="3" type="ORF">Ami3637_09335</name>
</gene>
<dbReference type="KEGG" id="amic:Ami3637_09335"/>
<reference evidence="3 4" key="1">
    <citation type="submission" date="2020-01" db="EMBL/GenBank/DDBJ databases">
        <title>Genomic analysis of Aminipila sp. CBA3637.</title>
        <authorList>
            <person name="Kim Y.B."/>
            <person name="Roh S.W."/>
        </authorList>
    </citation>
    <scope>NUCLEOTIDE SEQUENCE [LARGE SCALE GENOMIC DNA]</scope>
    <source>
        <strain evidence="3 4">CBA3637</strain>
    </source>
</reference>
<feature type="transmembrane region" description="Helical" evidence="2">
    <location>
        <begin position="200"/>
        <end position="217"/>
    </location>
</feature>
<organism evidence="3 4">
    <name type="scientific">Aminipila terrae</name>
    <dbReference type="NCBI Taxonomy" id="2697030"/>
    <lineage>
        <taxon>Bacteria</taxon>
        <taxon>Bacillati</taxon>
        <taxon>Bacillota</taxon>
        <taxon>Clostridia</taxon>
        <taxon>Peptostreptococcales</taxon>
        <taxon>Anaerovoracaceae</taxon>
        <taxon>Aminipila</taxon>
    </lineage>
</organism>
<keyword evidence="4" id="KW-1185">Reference proteome</keyword>
<evidence type="ECO:0000256" key="1">
    <source>
        <dbReference type="SAM" id="Coils"/>
    </source>
</evidence>
<dbReference type="RefSeq" id="WP_162362342.1">
    <property type="nucleotide sequence ID" value="NZ_CP047591.1"/>
</dbReference>
<keyword evidence="2" id="KW-0472">Membrane</keyword>
<sequence length="221" mass="25081">MNQIRNYVEAMFSNLPKIREVIDMKMTMLENMEEKFQELLKEGKNENEAVGIVLADFGNMEELKEELGIKDTTLGNTDTDYISQENPALQEELLAFKKQYALAIAIACILFIMSPAVFISMQSIFASDSPLPYLGLFSLIACGAAICIYFRIQNHKYRRQYNTTDDAETNTSKGIESIIFSSATVIFLCMGFLFNLWHPGWIIFIVAAIISRTIRLFNGPK</sequence>
<keyword evidence="2" id="KW-0812">Transmembrane</keyword>
<evidence type="ECO:0000313" key="4">
    <source>
        <dbReference type="Proteomes" id="UP000463883"/>
    </source>
</evidence>
<dbReference type="AlphaFoldDB" id="A0A6P1MIY6"/>
<accession>A0A6P1MIY6</accession>
<evidence type="ECO:0000256" key="2">
    <source>
        <dbReference type="SAM" id="Phobius"/>
    </source>
</evidence>
<feature type="transmembrane region" description="Helical" evidence="2">
    <location>
        <begin position="100"/>
        <end position="125"/>
    </location>
</feature>
<feature type="transmembrane region" description="Helical" evidence="2">
    <location>
        <begin position="131"/>
        <end position="152"/>
    </location>
</feature>
<feature type="coiled-coil region" evidence="1">
    <location>
        <begin position="22"/>
        <end position="49"/>
    </location>
</feature>
<keyword evidence="2" id="KW-1133">Transmembrane helix</keyword>
<dbReference type="Proteomes" id="UP000463883">
    <property type="component" value="Chromosome"/>
</dbReference>
<evidence type="ECO:0000313" key="3">
    <source>
        <dbReference type="EMBL" id="QHI72574.1"/>
    </source>
</evidence>
<dbReference type="EMBL" id="CP047591">
    <property type="protein sequence ID" value="QHI72574.1"/>
    <property type="molecule type" value="Genomic_DNA"/>
</dbReference>
<dbReference type="InterPro" id="IPR047928">
    <property type="entry name" value="Perm_prefix_1"/>
</dbReference>
<proteinExistence type="predicted"/>
<feature type="transmembrane region" description="Helical" evidence="2">
    <location>
        <begin position="173"/>
        <end position="194"/>
    </location>
</feature>
<protein>
    <submittedName>
        <fullName evidence="3">Uncharacterized protein</fullName>
    </submittedName>
</protein>